<protein>
    <submittedName>
        <fullName evidence="2">Uncharacterized protein</fullName>
    </submittedName>
</protein>
<evidence type="ECO:0000313" key="3">
    <source>
        <dbReference type="Proteomes" id="UP000323506"/>
    </source>
</evidence>
<evidence type="ECO:0000256" key="1">
    <source>
        <dbReference type="SAM" id="MobiDB-lite"/>
    </source>
</evidence>
<evidence type="ECO:0000313" key="2">
    <source>
        <dbReference type="EMBL" id="TYH22053.1"/>
    </source>
</evidence>
<feature type="region of interest" description="Disordered" evidence="1">
    <location>
        <begin position="1"/>
        <end position="53"/>
    </location>
</feature>
<gene>
    <name evidence="2" type="ORF">ES288_A04G096000v1</name>
</gene>
<organism evidence="2 3">
    <name type="scientific">Gossypium darwinii</name>
    <name type="common">Darwin's cotton</name>
    <name type="synonym">Gossypium barbadense var. darwinii</name>
    <dbReference type="NCBI Taxonomy" id="34276"/>
    <lineage>
        <taxon>Eukaryota</taxon>
        <taxon>Viridiplantae</taxon>
        <taxon>Streptophyta</taxon>
        <taxon>Embryophyta</taxon>
        <taxon>Tracheophyta</taxon>
        <taxon>Spermatophyta</taxon>
        <taxon>Magnoliopsida</taxon>
        <taxon>eudicotyledons</taxon>
        <taxon>Gunneridae</taxon>
        <taxon>Pentapetalae</taxon>
        <taxon>rosids</taxon>
        <taxon>malvids</taxon>
        <taxon>Malvales</taxon>
        <taxon>Malvaceae</taxon>
        <taxon>Malvoideae</taxon>
        <taxon>Gossypium</taxon>
    </lineage>
</organism>
<dbReference type="EMBL" id="CM017691">
    <property type="protein sequence ID" value="TYH22053.1"/>
    <property type="molecule type" value="Genomic_DNA"/>
</dbReference>
<name>A0A5D2GV61_GOSDA</name>
<keyword evidence="3" id="KW-1185">Reference proteome</keyword>
<dbReference type="AlphaFoldDB" id="A0A5D2GV61"/>
<sequence length="53" mass="6038">MVEARGDGGIEGKEKEEKTEELMASIDRRERVEEQKWSEAKQARETGREGLSS</sequence>
<proteinExistence type="predicted"/>
<accession>A0A5D2GV61</accession>
<reference evidence="2 3" key="1">
    <citation type="submission" date="2019-06" db="EMBL/GenBank/DDBJ databases">
        <title>WGS assembly of Gossypium darwinii.</title>
        <authorList>
            <person name="Chen Z.J."/>
            <person name="Sreedasyam A."/>
            <person name="Ando A."/>
            <person name="Song Q."/>
            <person name="De L."/>
            <person name="Hulse-Kemp A."/>
            <person name="Ding M."/>
            <person name="Ye W."/>
            <person name="Kirkbride R."/>
            <person name="Jenkins J."/>
            <person name="Plott C."/>
            <person name="Lovell J."/>
            <person name="Lin Y.-M."/>
            <person name="Vaughn R."/>
            <person name="Liu B."/>
            <person name="Li W."/>
            <person name="Simpson S."/>
            <person name="Scheffler B."/>
            <person name="Saski C."/>
            <person name="Grover C."/>
            <person name="Hu G."/>
            <person name="Conover J."/>
            <person name="Carlson J."/>
            <person name="Shu S."/>
            <person name="Boston L."/>
            <person name="Williams M."/>
            <person name="Peterson D."/>
            <person name="Mcgee K."/>
            <person name="Jones D."/>
            <person name="Wendel J."/>
            <person name="Stelly D."/>
            <person name="Grimwood J."/>
            <person name="Schmutz J."/>
        </authorList>
    </citation>
    <scope>NUCLEOTIDE SEQUENCE [LARGE SCALE GENOMIC DNA]</scope>
    <source>
        <strain evidence="2">1808015.09</strain>
    </source>
</reference>
<dbReference type="Proteomes" id="UP000323506">
    <property type="component" value="Chromosome A04"/>
</dbReference>